<dbReference type="GO" id="GO:0005737">
    <property type="term" value="C:cytoplasm"/>
    <property type="evidence" value="ECO:0007669"/>
    <property type="project" value="TreeGrafter"/>
</dbReference>
<keyword evidence="4" id="KW-0378">Hydrolase</keyword>
<keyword evidence="6" id="KW-0131">Cell cycle</keyword>
<dbReference type="EMBL" id="JAHDYR010000025">
    <property type="protein sequence ID" value="KAG9393160.1"/>
    <property type="molecule type" value="Genomic_DNA"/>
</dbReference>
<sequence length="313" mass="35060">MDILDRETDPGSSKQFKPISPLEAERMDAEPGRRGSSELSSPRKGQACFFHADMSELKRPRLSTTASGVSLEPYTAFGAFKSPLRLDDPNAVKPLLDVVPSKNAFICDPMWRVDAETVARLLNGHASVDKVGNNFDIVDCRNEYEYKGGHITGAISCPTLDQALEALFEDNDMRPSDRCIILHCEFSEMRAPMRYQELCTYDQQLAAASFDEDITGFYPQMYVLDGGYCQFHRRFPQLCQGGYVPCSEEDNDAFLRTSRSGSVTFRKHPDPDSLSYLGRSSSRGSRPASRRASRITTPKFSADFERALTFNLV</sequence>
<dbReference type="SMART" id="SM00450">
    <property type="entry name" value="RHOD"/>
    <property type="match status" value="1"/>
</dbReference>
<accession>A0A8J6E9D0</accession>
<evidence type="ECO:0000256" key="4">
    <source>
        <dbReference type="ARBA" id="ARBA00022801"/>
    </source>
</evidence>
<feature type="domain" description="Rhodanese" evidence="8">
    <location>
        <begin position="131"/>
        <end position="240"/>
    </location>
</feature>
<dbReference type="GO" id="GO:0051301">
    <property type="term" value="P:cell division"/>
    <property type="evidence" value="ECO:0007669"/>
    <property type="project" value="UniProtKB-KW"/>
</dbReference>
<keyword evidence="3" id="KW-0132">Cell division</keyword>
<evidence type="ECO:0000256" key="7">
    <source>
        <dbReference type="SAM" id="MobiDB-lite"/>
    </source>
</evidence>
<dbReference type="PRINTS" id="PR00716">
    <property type="entry name" value="MPIPHPHTASE"/>
</dbReference>
<organism evidence="9 10">
    <name type="scientific">Carpediemonas membranifera</name>
    <dbReference type="NCBI Taxonomy" id="201153"/>
    <lineage>
        <taxon>Eukaryota</taxon>
        <taxon>Metamonada</taxon>
        <taxon>Carpediemonas-like organisms</taxon>
        <taxon>Carpediemonas</taxon>
    </lineage>
</organism>
<dbReference type="GO" id="GO:0004725">
    <property type="term" value="F:protein tyrosine phosphatase activity"/>
    <property type="evidence" value="ECO:0007669"/>
    <property type="project" value="UniProtKB-EC"/>
</dbReference>
<name>A0A8J6E9D0_9EUKA</name>
<keyword evidence="5" id="KW-0904">Protein phosphatase</keyword>
<proteinExistence type="inferred from homology"/>
<feature type="region of interest" description="Disordered" evidence="7">
    <location>
        <begin position="1"/>
        <end position="43"/>
    </location>
</feature>
<reference evidence="9" key="1">
    <citation type="submission" date="2021-05" db="EMBL/GenBank/DDBJ databases">
        <title>A free-living protist that lacks canonical eukaryotic 1 DNA replication and segregation systems.</title>
        <authorList>
            <person name="Salas-Leiva D.E."/>
            <person name="Tromer E.C."/>
            <person name="Curtis B.A."/>
            <person name="Jerlstrom-Hultqvist J."/>
            <person name="Kolisko M."/>
            <person name="Yi Z."/>
            <person name="Salas-Leiva J.S."/>
            <person name="Gallot-Lavallee L."/>
            <person name="Kops G.J.P.L."/>
            <person name="Archibald J.M."/>
            <person name="Simpson A.G.B."/>
            <person name="Roger A.J."/>
        </authorList>
    </citation>
    <scope>NUCLEOTIDE SEQUENCE</scope>
    <source>
        <strain evidence="9">BICM</strain>
    </source>
</reference>
<evidence type="ECO:0000313" key="9">
    <source>
        <dbReference type="EMBL" id="KAG9393160.1"/>
    </source>
</evidence>
<dbReference type="SUPFAM" id="SSF52821">
    <property type="entry name" value="Rhodanese/Cell cycle control phosphatase"/>
    <property type="match status" value="1"/>
</dbReference>
<dbReference type="EC" id="3.1.3.48" evidence="2"/>
<keyword evidence="10" id="KW-1185">Reference proteome</keyword>
<dbReference type="GO" id="GO:1902751">
    <property type="term" value="P:positive regulation of cell cycle G2/M phase transition"/>
    <property type="evidence" value="ECO:0007669"/>
    <property type="project" value="InterPro"/>
</dbReference>
<feature type="region of interest" description="Disordered" evidence="7">
    <location>
        <begin position="265"/>
        <end position="294"/>
    </location>
</feature>
<dbReference type="GO" id="GO:0005634">
    <property type="term" value="C:nucleus"/>
    <property type="evidence" value="ECO:0007669"/>
    <property type="project" value="TreeGrafter"/>
</dbReference>
<dbReference type="PROSITE" id="PS50206">
    <property type="entry name" value="RHODANESE_3"/>
    <property type="match status" value="1"/>
</dbReference>
<evidence type="ECO:0000256" key="1">
    <source>
        <dbReference type="ARBA" id="ARBA00011065"/>
    </source>
</evidence>
<evidence type="ECO:0000256" key="5">
    <source>
        <dbReference type="ARBA" id="ARBA00022912"/>
    </source>
</evidence>
<dbReference type="InterPro" id="IPR001763">
    <property type="entry name" value="Rhodanese-like_dom"/>
</dbReference>
<dbReference type="Pfam" id="PF00581">
    <property type="entry name" value="Rhodanese"/>
    <property type="match status" value="1"/>
</dbReference>
<comment type="caution">
    <text evidence="9">The sequence shown here is derived from an EMBL/GenBank/DDBJ whole genome shotgun (WGS) entry which is preliminary data.</text>
</comment>
<gene>
    <name evidence="9" type="ORF">J8273_3289</name>
</gene>
<dbReference type="PANTHER" id="PTHR10828">
    <property type="entry name" value="M-PHASE INDUCER PHOSPHATASE DUAL SPECIFICITY PHOSPHATASE CDC25"/>
    <property type="match status" value="1"/>
</dbReference>
<evidence type="ECO:0000256" key="6">
    <source>
        <dbReference type="ARBA" id="ARBA00023306"/>
    </source>
</evidence>
<comment type="similarity">
    <text evidence="1">Belongs to the MPI phosphatase family.</text>
</comment>
<feature type="compositionally biased region" description="Basic and acidic residues" evidence="7">
    <location>
        <begin position="23"/>
        <end position="36"/>
    </location>
</feature>
<dbReference type="Gene3D" id="3.40.250.10">
    <property type="entry name" value="Rhodanese-like domain"/>
    <property type="match status" value="1"/>
</dbReference>
<dbReference type="OrthoDB" id="26523at2759"/>
<evidence type="ECO:0000259" key="8">
    <source>
        <dbReference type="PROSITE" id="PS50206"/>
    </source>
</evidence>
<evidence type="ECO:0000256" key="2">
    <source>
        <dbReference type="ARBA" id="ARBA00013064"/>
    </source>
</evidence>
<dbReference type="AlphaFoldDB" id="A0A8J6E9D0"/>
<dbReference type="InterPro" id="IPR000751">
    <property type="entry name" value="MPI_Phosphatase"/>
</dbReference>
<feature type="compositionally biased region" description="Low complexity" evidence="7">
    <location>
        <begin position="273"/>
        <end position="287"/>
    </location>
</feature>
<evidence type="ECO:0000256" key="3">
    <source>
        <dbReference type="ARBA" id="ARBA00022618"/>
    </source>
</evidence>
<protein>
    <recommendedName>
        <fullName evidence="2">protein-tyrosine-phosphatase</fullName>
        <ecNumber evidence="2">3.1.3.48</ecNumber>
    </recommendedName>
</protein>
<dbReference type="Proteomes" id="UP000717585">
    <property type="component" value="Unassembled WGS sequence"/>
</dbReference>
<evidence type="ECO:0000313" key="10">
    <source>
        <dbReference type="Proteomes" id="UP000717585"/>
    </source>
</evidence>
<dbReference type="InterPro" id="IPR036873">
    <property type="entry name" value="Rhodanese-like_dom_sf"/>
</dbReference>